<proteinExistence type="predicted"/>
<dbReference type="RefSeq" id="WP_161024173.1">
    <property type="nucleotide sequence ID" value="NZ_WWCJ01000002.1"/>
</dbReference>
<dbReference type="SMART" id="SM00052">
    <property type="entry name" value="EAL"/>
    <property type="match status" value="1"/>
</dbReference>
<protein>
    <submittedName>
        <fullName evidence="3">EAL domain-containing protein</fullName>
    </submittedName>
</protein>
<dbReference type="InterPro" id="IPR035919">
    <property type="entry name" value="EAL_sf"/>
</dbReference>
<dbReference type="PANTHER" id="PTHR33121">
    <property type="entry name" value="CYCLIC DI-GMP PHOSPHODIESTERASE PDEF"/>
    <property type="match status" value="1"/>
</dbReference>
<dbReference type="SMART" id="SM00267">
    <property type="entry name" value="GGDEF"/>
    <property type="match status" value="1"/>
</dbReference>
<dbReference type="InterPro" id="IPR001633">
    <property type="entry name" value="EAL_dom"/>
</dbReference>
<dbReference type="Pfam" id="PF00563">
    <property type="entry name" value="EAL"/>
    <property type="match status" value="1"/>
</dbReference>
<dbReference type="CDD" id="cd01948">
    <property type="entry name" value="EAL"/>
    <property type="match status" value="1"/>
</dbReference>
<dbReference type="InterPro" id="IPR000160">
    <property type="entry name" value="GGDEF_dom"/>
</dbReference>
<dbReference type="SUPFAM" id="SSF55781">
    <property type="entry name" value="GAF domain-like"/>
    <property type="match status" value="1"/>
</dbReference>
<dbReference type="Pfam" id="PF00990">
    <property type="entry name" value="GGDEF"/>
    <property type="match status" value="1"/>
</dbReference>
<dbReference type="InterPro" id="IPR029787">
    <property type="entry name" value="Nucleotide_cyclase"/>
</dbReference>
<dbReference type="InterPro" id="IPR050706">
    <property type="entry name" value="Cyclic-di-GMP_PDE-like"/>
</dbReference>
<dbReference type="GO" id="GO:0071111">
    <property type="term" value="F:cyclic-guanylate-specific phosphodiesterase activity"/>
    <property type="evidence" value="ECO:0007669"/>
    <property type="project" value="InterPro"/>
</dbReference>
<sequence>MTNLLGVKNCSEELKQVSREGLLEQTTRALRTLSAGIRTLLRAKEEAALLQDMCKAIVDTGGYRRAGVAFAEDDEAKKIRWVNWVGASEHKSECKDLDWFNSKGFTYNDTPIGQTAAGVAIRTCEPCVRRDILNNPLYASEQFTIFRQHARAEGYASLTAYPLISNDIVFGALLIAASEPDAFDKEELSLLAEMADDLAFGIAGLRLREQHRQAQETIYRQAFFDGMTGLGNRTRQMDLLEEYFARFELNARPLSLIHINIGRFSEVCHVFGQQLADQLILEIVRNLKSRLPENLELARVSEATLSVIVPECTQQDAVAFAHWLISGLSDAIEVADIVIDAHLHAGVVTSCKEAHSAEILFQRANAALFHGNFVSERVTSFASGRNVEHMSRLSLMGDLRLAIKRDELRVFCQAKVDMKTRKIAGAEALIRWQHPTLGMVSPAYFIPLAEQSGFIVELTKWMLESCFSWLHRWKNNDIRETLAINLSPYDLLSSSIVCDIGKRMEQWKICSESVEFELTENALVQNPRVALDVLKRLKELGVKLLLDDFGTGYSSLSYLQQFPFDAIKIDQSFIRPMLENSDSAAIVHSTIELGHILGKRVVAEGIESQEIWECLREQDCDFAQGYLVSKPIPIEDFQQWKASWTAEHR</sequence>
<dbReference type="InterPro" id="IPR043128">
    <property type="entry name" value="Rev_trsase/Diguanyl_cyclase"/>
</dbReference>
<dbReference type="NCBIfam" id="TIGR00254">
    <property type="entry name" value="GGDEF"/>
    <property type="match status" value="1"/>
</dbReference>
<dbReference type="Gene3D" id="3.30.450.40">
    <property type="match status" value="1"/>
</dbReference>
<dbReference type="InterPro" id="IPR029016">
    <property type="entry name" value="GAF-like_dom_sf"/>
</dbReference>
<dbReference type="PROSITE" id="PS50883">
    <property type="entry name" value="EAL"/>
    <property type="match status" value="1"/>
</dbReference>
<comment type="caution">
    <text evidence="3">The sequence shown here is derived from an EMBL/GenBank/DDBJ whole genome shotgun (WGS) entry which is preliminary data.</text>
</comment>
<name>A0A6N9HD34_9BURK</name>
<dbReference type="Gene3D" id="3.30.70.270">
    <property type="match status" value="1"/>
</dbReference>
<reference evidence="3 4" key="1">
    <citation type="submission" date="2019-12" db="EMBL/GenBank/DDBJ databases">
        <title>Novel species isolated from a subtropical stream in China.</title>
        <authorList>
            <person name="Lu H."/>
        </authorList>
    </citation>
    <scope>NUCLEOTIDE SEQUENCE [LARGE SCALE GENOMIC DNA]</scope>
    <source>
        <strain evidence="3 4">DS3</strain>
    </source>
</reference>
<dbReference type="SUPFAM" id="SSF55073">
    <property type="entry name" value="Nucleotide cyclase"/>
    <property type="match status" value="1"/>
</dbReference>
<dbReference type="InterPro" id="IPR003018">
    <property type="entry name" value="GAF"/>
</dbReference>
<feature type="domain" description="EAL" evidence="1">
    <location>
        <begin position="392"/>
        <end position="645"/>
    </location>
</feature>
<evidence type="ECO:0000313" key="3">
    <source>
        <dbReference type="EMBL" id="MYN01157.1"/>
    </source>
</evidence>
<dbReference type="SUPFAM" id="SSF141868">
    <property type="entry name" value="EAL domain-like"/>
    <property type="match status" value="1"/>
</dbReference>
<evidence type="ECO:0000259" key="1">
    <source>
        <dbReference type="PROSITE" id="PS50883"/>
    </source>
</evidence>
<evidence type="ECO:0000313" key="4">
    <source>
        <dbReference type="Proteomes" id="UP000448575"/>
    </source>
</evidence>
<dbReference type="Gene3D" id="3.20.20.450">
    <property type="entry name" value="EAL domain"/>
    <property type="match status" value="1"/>
</dbReference>
<evidence type="ECO:0000259" key="2">
    <source>
        <dbReference type="PROSITE" id="PS50887"/>
    </source>
</evidence>
<organism evidence="3 4">
    <name type="scientific">Pseudoduganella guangdongensis</name>
    <dbReference type="NCBI Taxonomy" id="2692179"/>
    <lineage>
        <taxon>Bacteria</taxon>
        <taxon>Pseudomonadati</taxon>
        <taxon>Pseudomonadota</taxon>
        <taxon>Betaproteobacteria</taxon>
        <taxon>Burkholderiales</taxon>
        <taxon>Oxalobacteraceae</taxon>
        <taxon>Telluria group</taxon>
        <taxon>Pseudoduganella</taxon>
    </lineage>
</organism>
<dbReference type="PANTHER" id="PTHR33121:SF71">
    <property type="entry name" value="OXYGEN SENSOR PROTEIN DOSP"/>
    <property type="match status" value="1"/>
</dbReference>
<keyword evidence="4" id="KW-1185">Reference proteome</keyword>
<dbReference type="Proteomes" id="UP000448575">
    <property type="component" value="Unassembled WGS sequence"/>
</dbReference>
<dbReference type="CDD" id="cd01949">
    <property type="entry name" value="GGDEF"/>
    <property type="match status" value="1"/>
</dbReference>
<feature type="domain" description="GGDEF" evidence="2">
    <location>
        <begin position="252"/>
        <end position="384"/>
    </location>
</feature>
<dbReference type="EMBL" id="WWCJ01000002">
    <property type="protein sequence ID" value="MYN01157.1"/>
    <property type="molecule type" value="Genomic_DNA"/>
</dbReference>
<dbReference type="AlphaFoldDB" id="A0A6N9HD34"/>
<dbReference type="Pfam" id="PF13185">
    <property type="entry name" value="GAF_2"/>
    <property type="match status" value="1"/>
</dbReference>
<dbReference type="PROSITE" id="PS50887">
    <property type="entry name" value="GGDEF"/>
    <property type="match status" value="1"/>
</dbReference>
<gene>
    <name evidence="3" type="ORF">GTP41_03495</name>
</gene>
<accession>A0A6N9HD34</accession>